<protein>
    <submittedName>
        <fullName evidence="1">Uncharacterized protein</fullName>
    </submittedName>
</protein>
<sequence length="66" mass="7349">MKKLDLVKINSCAPYAVKEDTQEGAYTFIADSGAEFSIGFMLNDLIRSDESYEFIISSYLGPSCVR</sequence>
<dbReference type="AlphaFoldDB" id="A0A6A7VS25"/>
<dbReference type="Proteomes" id="UP000406735">
    <property type="component" value="Unassembled WGS sequence"/>
</dbReference>
<dbReference type="RefSeq" id="WP_153079618.1">
    <property type="nucleotide sequence ID" value="NZ_VZAU01000024.1"/>
</dbReference>
<reference evidence="1 2" key="1">
    <citation type="submission" date="2019-09" db="EMBL/GenBank/DDBJ databases">
        <title>Distinct polysaccharide growth profiles of human intestinal Prevotella copri isolates.</title>
        <authorList>
            <person name="Fehlner-Peach H."/>
            <person name="Magnabosco C."/>
            <person name="Raghavan V."/>
            <person name="Scher J.U."/>
            <person name="Tett A."/>
            <person name="Cox L.M."/>
            <person name="Gottsegen C."/>
            <person name="Watters A."/>
            <person name="Wiltshire- Gordon J.D."/>
            <person name="Segata N."/>
            <person name="Bonneau R."/>
            <person name="Littman D.R."/>
        </authorList>
    </citation>
    <scope>NUCLEOTIDE SEQUENCE [LARGE SCALE GENOMIC DNA]</scope>
    <source>
        <strain evidence="2">iK21513</strain>
    </source>
</reference>
<gene>
    <name evidence="1" type="ORF">F7D97_09525</name>
</gene>
<accession>A0A6A7VS25</accession>
<name>A0A6A7VS25_9BACT</name>
<dbReference type="EMBL" id="VZCY01000084">
    <property type="protein sequence ID" value="MQN10150.1"/>
    <property type="molecule type" value="Genomic_DNA"/>
</dbReference>
<evidence type="ECO:0000313" key="2">
    <source>
        <dbReference type="Proteomes" id="UP000406735"/>
    </source>
</evidence>
<evidence type="ECO:0000313" key="1">
    <source>
        <dbReference type="EMBL" id="MQN10150.1"/>
    </source>
</evidence>
<comment type="caution">
    <text evidence="1">The sequence shown here is derived from an EMBL/GenBank/DDBJ whole genome shotgun (WGS) entry which is preliminary data.</text>
</comment>
<organism evidence="1 2">
    <name type="scientific">Segatella copri</name>
    <dbReference type="NCBI Taxonomy" id="165179"/>
    <lineage>
        <taxon>Bacteria</taxon>
        <taxon>Pseudomonadati</taxon>
        <taxon>Bacteroidota</taxon>
        <taxon>Bacteroidia</taxon>
        <taxon>Bacteroidales</taxon>
        <taxon>Prevotellaceae</taxon>
        <taxon>Segatella</taxon>
    </lineage>
</organism>
<proteinExistence type="predicted"/>